<name>A0A5B8RI14_9VIRU</name>
<keyword evidence="1" id="KW-0175">Coiled coil</keyword>
<evidence type="ECO:0000313" key="3">
    <source>
        <dbReference type="EMBL" id="QEA08231.1"/>
    </source>
</evidence>
<evidence type="ECO:0000256" key="1">
    <source>
        <dbReference type="SAM" id="Coils"/>
    </source>
</evidence>
<keyword evidence="2" id="KW-1133">Transmembrane helix</keyword>
<organism evidence="3">
    <name type="scientific">Iridovirus Liz-CrIV</name>
    <dbReference type="NCBI Taxonomy" id="2594309"/>
    <lineage>
        <taxon>Viruses</taxon>
        <taxon>Varidnaviria</taxon>
        <taxon>Bamfordvirae</taxon>
        <taxon>Nucleocytoviricota</taxon>
        <taxon>Megaviricetes</taxon>
        <taxon>Pimascovirales</taxon>
        <taxon>Pimascovirales incertae sedis</taxon>
        <taxon>Iridoviridae</taxon>
    </lineage>
</organism>
<keyword evidence="2" id="KW-0472">Membrane</keyword>
<evidence type="ECO:0000256" key="2">
    <source>
        <dbReference type="SAM" id="Phobius"/>
    </source>
</evidence>
<proteinExistence type="predicted"/>
<accession>A0A5B8RI14</accession>
<dbReference type="EMBL" id="MN081869">
    <property type="protein sequence ID" value="QEA08231.1"/>
    <property type="molecule type" value="Genomic_DNA"/>
</dbReference>
<feature type="transmembrane region" description="Helical" evidence="2">
    <location>
        <begin position="25"/>
        <end position="44"/>
    </location>
</feature>
<reference evidence="3" key="1">
    <citation type="journal article" date="2019" name="Viruses">
        <title>Detection and Characterization of Invertebrate Iridoviruses Found in Reptiles and Prey Insects in Europe over the Past Two Decades.</title>
        <authorList>
            <person name="Papp T."/>
            <person name="Marschang R.E."/>
        </authorList>
    </citation>
    <scope>NUCLEOTIDE SEQUENCE</scope>
    <source>
        <strain evidence="3">Liz-CrIV</strain>
    </source>
</reference>
<sequence length="130" mass="14865">MTLSSNLSKTLFINKISIMNNNQQILFWALIIFIPFLVILWLIFKNGKTGSSYPYSYQETNSYPYQQILTAPIQLDTDLDSCNNQLDTLRQQIQAEETKLKNKNTQLATCRSNVTKAIAQLKDAKARSGR</sequence>
<feature type="coiled-coil region" evidence="1">
    <location>
        <begin position="79"/>
        <end position="106"/>
    </location>
</feature>
<keyword evidence="2" id="KW-0812">Transmembrane</keyword>
<protein>
    <submittedName>
        <fullName evidence="3">Uncharacterized protein</fullName>
    </submittedName>
</protein>